<dbReference type="PANTHER" id="PTHR14226">
    <property type="entry name" value="NEUROPATHY TARGET ESTERASE/SWISS CHEESE D.MELANOGASTER"/>
    <property type="match status" value="1"/>
</dbReference>
<dbReference type="PANTHER" id="PTHR14226:SF78">
    <property type="entry name" value="SLR0060 PROTEIN"/>
    <property type="match status" value="1"/>
</dbReference>
<feature type="active site" description="Nucleophile" evidence="4">
    <location>
        <position position="45"/>
    </location>
</feature>
<evidence type="ECO:0000313" key="7">
    <source>
        <dbReference type="Proteomes" id="UP000175989"/>
    </source>
</evidence>
<comment type="caution">
    <text evidence="6">The sequence shown here is derived from an EMBL/GenBank/DDBJ whole genome shotgun (WGS) entry which is preliminary data.</text>
</comment>
<keyword evidence="7" id="KW-1185">Reference proteome</keyword>
<dbReference type="PATRIC" id="fig|762836.4.peg.3133"/>
<evidence type="ECO:0000259" key="5">
    <source>
        <dbReference type="PROSITE" id="PS51635"/>
    </source>
</evidence>
<dbReference type="AlphaFoldDB" id="A0A1E7WJN2"/>
<dbReference type="GO" id="GO:0016042">
    <property type="term" value="P:lipid catabolic process"/>
    <property type="evidence" value="ECO:0007669"/>
    <property type="project" value="UniProtKB-UniRule"/>
</dbReference>
<comment type="caution">
    <text evidence="4">Lacks conserved residue(s) required for the propagation of feature annotation.</text>
</comment>
<dbReference type="InterPro" id="IPR002641">
    <property type="entry name" value="PNPLA_dom"/>
</dbReference>
<protein>
    <submittedName>
        <fullName evidence="6">Patatin-like phospholipase</fullName>
    </submittedName>
</protein>
<dbReference type="RefSeq" id="WP_070249227.1">
    <property type="nucleotide sequence ID" value="NZ_LROM01000090.1"/>
</dbReference>
<sequence length="346" mass="37862">MTTPLRKTVSLGLQGAGTYGAFTWGVLDRLLDEDDLVFDKISGSSSGAINAVVLADGYAHGGGRRGAQAALRRYWTTLGQTMTFSPLQRTPFDRLTGSWTLEHSPIYHLLEMGAAFHGPVWEAPLTQNPLRNFLTAMVDFERVRACTELQLFIAATNVRTGAGRMFTREELDPQRVLASACLPTVFAAVEVDGESYWDGSFVANPPLAPFLEHGARDILVVQNNPVSRSRAPRSVADIANRTNEIAFNMSFLREIAALQHGQGVPLEERGDTMAFDRPRLHLISGIDMLADYSISSKLNGELGFLLHLHEAGVSAAEAWLREHKEQIGVADTPLPATTYGRVRTAT</sequence>
<evidence type="ECO:0000256" key="2">
    <source>
        <dbReference type="ARBA" id="ARBA00022963"/>
    </source>
</evidence>
<keyword evidence="1 4" id="KW-0378">Hydrolase</keyword>
<name>A0A1E7WJN2_9BURK</name>
<dbReference type="Proteomes" id="UP000175989">
    <property type="component" value="Unassembled WGS sequence"/>
</dbReference>
<feature type="domain" description="PNPLA" evidence="5">
    <location>
        <begin position="11"/>
        <end position="211"/>
    </location>
</feature>
<proteinExistence type="predicted"/>
<dbReference type="EMBL" id="LROM01000090">
    <property type="protein sequence ID" value="OEZ98860.1"/>
    <property type="molecule type" value="Genomic_DNA"/>
</dbReference>
<dbReference type="PROSITE" id="PS51635">
    <property type="entry name" value="PNPLA"/>
    <property type="match status" value="1"/>
</dbReference>
<evidence type="ECO:0000256" key="3">
    <source>
        <dbReference type="ARBA" id="ARBA00023098"/>
    </source>
</evidence>
<feature type="active site" description="Proton acceptor" evidence="4">
    <location>
        <position position="198"/>
    </location>
</feature>
<feature type="short sequence motif" description="GXGXXG" evidence="4">
    <location>
        <begin position="15"/>
        <end position="20"/>
    </location>
</feature>
<dbReference type="InterPro" id="IPR016035">
    <property type="entry name" value="Acyl_Trfase/lysoPLipase"/>
</dbReference>
<organism evidence="6 7">
    <name type="scientific">Duganella phyllosphaerae</name>
    <dbReference type="NCBI Taxonomy" id="762836"/>
    <lineage>
        <taxon>Bacteria</taxon>
        <taxon>Pseudomonadati</taxon>
        <taxon>Pseudomonadota</taxon>
        <taxon>Betaproteobacteria</taxon>
        <taxon>Burkholderiales</taxon>
        <taxon>Oxalobacteraceae</taxon>
        <taxon>Telluria group</taxon>
        <taxon>Duganella</taxon>
    </lineage>
</organism>
<dbReference type="Gene3D" id="3.40.1090.10">
    <property type="entry name" value="Cytosolic phospholipase A2 catalytic domain"/>
    <property type="match status" value="2"/>
</dbReference>
<keyword evidence="3 4" id="KW-0443">Lipid metabolism</keyword>
<dbReference type="InterPro" id="IPR050301">
    <property type="entry name" value="NTE"/>
</dbReference>
<evidence type="ECO:0000256" key="1">
    <source>
        <dbReference type="ARBA" id="ARBA00022801"/>
    </source>
</evidence>
<evidence type="ECO:0000256" key="4">
    <source>
        <dbReference type="PROSITE-ProRule" id="PRU01161"/>
    </source>
</evidence>
<dbReference type="OrthoDB" id="9770965at2"/>
<dbReference type="Pfam" id="PF01734">
    <property type="entry name" value="Patatin"/>
    <property type="match status" value="1"/>
</dbReference>
<keyword evidence="2 4" id="KW-0442">Lipid degradation</keyword>
<evidence type="ECO:0000313" key="6">
    <source>
        <dbReference type="EMBL" id="OEZ98860.1"/>
    </source>
</evidence>
<dbReference type="GO" id="GO:0016787">
    <property type="term" value="F:hydrolase activity"/>
    <property type="evidence" value="ECO:0007669"/>
    <property type="project" value="UniProtKB-UniRule"/>
</dbReference>
<dbReference type="SUPFAM" id="SSF52151">
    <property type="entry name" value="FabD/lysophospholipase-like"/>
    <property type="match status" value="1"/>
</dbReference>
<feature type="short sequence motif" description="GXSXG" evidence="4">
    <location>
        <begin position="43"/>
        <end position="47"/>
    </location>
</feature>
<gene>
    <name evidence="6" type="ORF">DUPY_30420</name>
</gene>
<reference evidence="7" key="1">
    <citation type="journal article" date="2016" name="Front. Microbiol.">
        <title>Molecular Keys to the Janthinobacterium and Duganella spp. Interaction with the Plant Pathogen Fusarium graminearum.</title>
        <authorList>
            <person name="Haack F.S."/>
            <person name="Poehlein A."/>
            <person name="Kroger C."/>
            <person name="Voigt C.A."/>
            <person name="Piepenbring M."/>
            <person name="Bode H.B."/>
            <person name="Daniel R."/>
            <person name="Schafer W."/>
            <person name="Streit W.R."/>
        </authorList>
    </citation>
    <scope>NUCLEOTIDE SEQUENCE [LARGE SCALE GENOMIC DNA]</scope>
    <source>
        <strain evidence="7">T54</strain>
    </source>
</reference>
<accession>A0A1E7WJN2</accession>